<dbReference type="InterPro" id="IPR028275">
    <property type="entry name" value="CLU_N"/>
</dbReference>
<evidence type="ECO:0000313" key="6">
    <source>
        <dbReference type="Proteomes" id="UP000800092"/>
    </source>
</evidence>
<dbReference type="InterPro" id="IPR033646">
    <property type="entry name" value="CLU-central"/>
</dbReference>
<protein>
    <recommendedName>
        <fullName evidence="2">Clustered mitochondria protein homolog</fullName>
    </recommendedName>
    <alternativeName>
        <fullName evidence="2">Protein TIF31 homolog</fullName>
    </alternativeName>
</protein>
<keyword evidence="6" id="KW-1185">Reference proteome</keyword>
<dbReference type="InterPro" id="IPR023231">
    <property type="entry name" value="GSKIP_dom_sf"/>
</dbReference>
<evidence type="ECO:0000256" key="1">
    <source>
        <dbReference type="ARBA" id="ARBA00022490"/>
    </source>
</evidence>
<feature type="region of interest" description="Disordered" evidence="3">
    <location>
        <begin position="1253"/>
        <end position="1333"/>
    </location>
</feature>
<evidence type="ECO:0000256" key="3">
    <source>
        <dbReference type="SAM" id="MobiDB-lite"/>
    </source>
</evidence>
<keyword evidence="2" id="KW-0694">RNA-binding</keyword>
<dbReference type="Proteomes" id="UP000800092">
    <property type="component" value="Unassembled WGS sequence"/>
</dbReference>
<dbReference type="GO" id="GO:0003729">
    <property type="term" value="F:mRNA binding"/>
    <property type="evidence" value="ECO:0007669"/>
    <property type="project" value="TreeGrafter"/>
</dbReference>
<feature type="compositionally biased region" description="Low complexity" evidence="3">
    <location>
        <begin position="643"/>
        <end position="652"/>
    </location>
</feature>
<dbReference type="HAMAP" id="MF_03013">
    <property type="entry name" value="CLU"/>
    <property type="match status" value="1"/>
</dbReference>
<dbReference type="Pfam" id="PF13236">
    <property type="entry name" value="CLU"/>
    <property type="match status" value="1"/>
</dbReference>
<evidence type="ECO:0000259" key="4">
    <source>
        <dbReference type="PROSITE" id="PS51823"/>
    </source>
</evidence>
<gene>
    <name evidence="2" type="primary">CLU1</name>
    <name evidence="2" type="synonym">TIF31</name>
    <name evidence="5" type="ORF">EV356DRAFT_496786</name>
</gene>
<feature type="compositionally biased region" description="Low complexity" evidence="3">
    <location>
        <begin position="956"/>
        <end position="967"/>
    </location>
</feature>
<dbReference type="GO" id="GO:0005737">
    <property type="term" value="C:cytoplasm"/>
    <property type="evidence" value="ECO:0007669"/>
    <property type="project" value="UniProtKB-SubCell"/>
</dbReference>
<feature type="region of interest" description="Disordered" evidence="3">
    <location>
        <begin position="944"/>
        <end position="991"/>
    </location>
</feature>
<dbReference type="PANTHER" id="PTHR12601">
    <property type="entry name" value="EUKARYOTIC TRANSLATION INITIATION FACTOR 3 SUBUNIT EIF-3"/>
    <property type="match status" value="1"/>
</dbReference>
<dbReference type="GO" id="GO:0007005">
    <property type="term" value="P:mitochondrion organization"/>
    <property type="evidence" value="ECO:0007669"/>
    <property type="project" value="UniProtKB-UniRule"/>
</dbReference>
<feature type="domain" description="Clu" evidence="4">
    <location>
        <begin position="348"/>
        <end position="597"/>
    </location>
</feature>
<feature type="compositionally biased region" description="Basic and acidic residues" evidence="3">
    <location>
        <begin position="691"/>
        <end position="705"/>
    </location>
</feature>
<evidence type="ECO:0000313" key="5">
    <source>
        <dbReference type="EMBL" id="KAF2237220.1"/>
    </source>
</evidence>
<dbReference type="InterPro" id="IPR027523">
    <property type="entry name" value="CLU_prot"/>
</dbReference>
<dbReference type="InterPro" id="IPR011990">
    <property type="entry name" value="TPR-like_helical_dom_sf"/>
</dbReference>
<comment type="subcellular location">
    <subcellularLocation>
        <location evidence="2">Cytoplasm</location>
    </subcellularLocation>
</comment>
<comment type="subunit">
    <text evidence="2">May associate with the eukaryotic translation initiation factor 3 (eIF-3) complex.</text>
</comment>
<feature type="region of interest" description="Disordered" evidence="3">
    <location>
        <begin position="176"/>
        <end position="201"/>
    </location>
</feature>
<dbReference type="FunFam" id="1.25.40.10:FF:000293">
    <property type="entry name" value="Clustered mitochondria protein homolog"/>
    <property type="match status" value="1"/>
</dbReference>
<dbReference type="PANTHER" id="PTHR12601:SF6">
    <property type="entry name" value="CLUSTERED MITOCHONDRIA PROTEIN HOMOLOG"/>
    <property type="match status" value="1"/>
</dbReference>
<comment type="similarity">
    <text evidence="2">Belongs to the CLU family.</text>
</comment>
<evidence type="ECO:0000256" key="2">
    <source>
        <dbReference type="HAMAP-Rule" id="MF_03013"/>
    </source>
</evidence>
<feature type="compositionally biased region" description="Basic and acidic residues" evidence="3">
    <location>
        <begin position="1283"/>
        <end position="1299"/>
    </location>
</feature>
<feature type="compositionally biased region" description="Basic residues" evidence="3">
    <location>
        <begin position="1312"/>
        <end position="1326"/>
    </location>
</feature>
<feature type="compositionally biased region" description="Basic and acidic residues" evidence="3">
    <location>
        <begin position="31"/>
        <end position="46"/>
    </location>
</feature>
<feature type="region of interest" description="Disordered" evidence="3">
    <location>
        <begin position="641"/>
        <end position="705"/>
    </location>
</feature>
<dbReference type="Pfam" id="PF12807">
    <property type="entry name" value="eIF3_p135"/>
    <property type="match status" value="1"/>
</dbReference>
<dbReference type="EMBL" id="ML991781">
    <property type="protein sequence ID" value="KAF2237220.1"/>
    <property type="molecule type" value="Genomic_DNA"/>
</dbReference>
<dbReference type="SUPFAM" id="SSF48452">
    <property type="entry name" value="TPR-like"/>
    <property type="match status" value="1"/>
</dbReference>
<feature type="region of interest" description="Disordered" evidence="3">
    <location>
        <begin position="1"/>
        <end position="54"/>
    </location>
</feature>
<feature type="compositionally biased region" description="Polar residues" evidence="3">
    <location>
        <begin position="1"/>
        <end position="19"/>
    </location>
</feature>
<keyword evidence="1 2" id="KW-0963">Cytoplasm</keyword>
<dbReference type="Pfam" id="PF15044">
    <property type="entry name" value="CLU_N"/>
    <property type="match status" value="1"/>
</dbReference>
<feature type="compositionally biased region" description="Polar residues" evidence="3">
    <location>
        <begin position="655"/>
        <end position="690"/>
    </location>
</feature>
<accession>A0A6A6HIC8</accession>
<dbReference type="Gene3D" id="1.25.40.10">
    <property type="entry name" value="Tetratricopeptide repeat domain"/>
    <property type="match status" value="2"/>
</dbReference>
<dbReference type="SUPFAM" id="SSF103107">
    <property type="entry name" value="Hypothetical protein c14orf129, hspc210"/>
    <property type="match status" value="1"/>
</dbReference>
<dbReference type="GO" id="GO:0048312">
    <property type="term" value="P:intracellular distribution of mitochondria"/>
    <property type="evidence" value="ECO:0007669"/>
    <property type="project" value="TreeGrafter"/>
</dbReference>
<name>A0A6A6HIC8_VIRVR</name>
<dbReference type="Pfam" id="PF13374">
    <property type="entry name" value="TPR_10"/>
    <property type="match status" value="1"/>
</dbReference>
<sequence>MPTDNNDASIDESSSSTPLPNGAATSPIDPDQSRNDEAKTAERPAENGEQQDNDFLDLTVNLPNGKEIGVMVSSHEQVQDIRQSIIEQPDCIQHTCFHLEHDNERVNDFVELSEVPNIKSGSKLRLVEDPYTEKDARIHFIRIRELIGVAGDRTDLLHGINAGLSLYDTVRAQKAPGTSASSNIDSKGTSATDGSNDPMGSYSLGAPANVLSILSHQPQPSPSSIVKSMQLSPWNPPPHQLRLRGHLLYLEVMTKDGNPIQITCDIHGFYVNRSTSTRFDPSPKYPRSSEQGLKHSLLTLLQRHIANFDSKLQQFQQVNSTGELLATCQLPNAIPASPWLVPNWELSTDHFPDIVRTQESYLLSGSEGTETLRDWNEEFQSTRELPKESISDRVFRERLVAKIFADYNEVATRGAILVAKGEVTPLNPTESKYAQIFVYNNVFYSFGADGVGTFATDGGDEAARVATGKDVTGVKTVNQLDIDGLFTPGTVVVDYLGKRIVAQSIVPGIFKQRDPSEHQIDYGGVEGKDTVAEHPSFIEPFRELSKNLRVKQHPVWDKEKVRHDLEGSIETKGLLGTDGRKYVLDLYRTTPLDIEWLEKHWQDREDSEAPADRNKDYPHRMAVLRPELVESFWRSRLQRHVNENMNGNGNVETPKLTNGTTHTYQNSEQSKTNAESGVDQVAQQETTNSGENKDQASDARQGEQEKRTKLIADFNFALNPDVFSGQEPQLEEERVQMAEDEKHVRSACKFLTTEVIPKLISDLQDGEVGFPMDGQSLVTLLHKRGINVRYLGELADQVSASEPVLPRMDALRSLAVQEMIARGFKHIANRKLRDVAAPAAPACLAHLLNCFLGSQFNANPTPEIDDDLKDCYKDADWSFEETTPISLRQEVADQVHKRFRFQLGEEIYIRERHLQHLREIALKLGLQLGAKAYTFTKTQDKPSVHVVNGTSESHGSDASVTSGSSTSSKKKTKKRGQTNSPNRNGSCESDRPAHTFCADDVQNIVPIVKEAAPRSVLADEAMEAGRISIAQDQRSLGNELLLESMSLHEQIYGILHPEVARAYYNLSTLFYITNKELAAELAKKAVIVSERTLGVDSADTILSYLNLSLFAHNNNETVAALKYLLHALDLWKLVYGSLDHPDSVTTLNNAAVMLQSQKRYKESRAWFEESLEICKKMSGEHSINTGTLLFQLAQALALDQDPKGAVQRMQAARGIFSKELGPEDRNTKEADQWLARLVSNAVSLSKHLNDRSRRVAIRTPMTRQQPRVGATSADVTLPGQPGSDRRTNLDDPRDIDKLLRYINGDEAEKKALKQKNPRTRGARKSRGGSSSAA</sequence>
<feature type="compositionally biased region" description="Polar residues" evidence="3">
    <location>
        <begin position="176"/>
        <end position="195"/>
    </location>
</feature>
<comment type="function">
    <text evidence="2">mRNA-binding protein involved in proper cytoplasmic distribution of mitochondria.</text>
</comment>
<dbReference type="OrthoDB" id="1414216at2759"/>
<dbReference type="CDD" id="cd15466">
    <property type="entry name" value="CLU-central"/>
    <property type="match status" value="1"/>
</dbReference>
<dbReference type="PROSITE" id="PS51823">
    <property type="entry name" value="CLU"/>
    <property type="match status" value="1"/>
</dbReference>
<organism evidence="5 6">
    <name type="scientific">Viridothelium virens</name>
    <name type="common">Speckled blister lichen</name>
    <name type="synonym">Trypethelium virens</name>
    <dbReference type="NCBI Taxonomy" id="1048519"/>
    <lineage>
        <taxon>Eukaryota</taxon>
        <taxon>Fungi</taxon>
        <taxon>Dikarya</taxon>
        <taxon>Ascomycota</taxon>
        <taxon>Pezizomycotina</taxon>
        <taxon>Dothideomycetes</taxon>
        <taxon>Dothideomycetes incertae sedis</taxon>
        <taxon>Trypetheliales</taxon>
        <taxon>Trypetheliaceae</taxon>
        <taxon>Viridothelium</taxon>
    </lineage>
</organism>
<reference evidence="5" key="1">
    <citation type="journal article" date="2020" name="Stud. Mycol.">
        <title>101 Dothideomycetes genomes: a test case for predicting lifestyles and emergence of pathogens.</title>
        <authorList>
            <person name="Haridas S."/>
            <person name="Albert R."/>
            <person name="Binder M."/>
            <person name="Bloem J."/>
            <person name="Labutti K."/>
            <person name="Salamov A."/>
            <person name="Andreopoulos B."/>
            <person name="Baker S."/>
            <person name="Barry K."/>
            <person name="Bills G."/>
            <person name="Bluhm B."/>
            <person name="Cannon C."/>
            <person name="Castanera R."/>
            <person name="Culley D."/>
            <person name="Daum C."/>
            <person name="Ezra D."/>
            <person name="Gonzalez J."/>
            <person name="Henrissat B."/>
            <person name="Kuo A."/>
            <person name="Liang C."/>
            <person name="Lipzen A."/>
            <person name="Lutzoni F."/>
            <person name="Magnuson J."/>
            <person name="Mondo S."/>
            <person name="Nolan M."/>
            <person name="Ohm R."/>
            <person name="Pangilinan J."/>
            <person name="Park H.-J."/>
            <person name="Ramirez L."/>
            <person name="Alfaro M."/>
            <person name="Sun H."/>
            <person name="Tritt A."/>
            <person name="Yoshinaga Y."/>
            <person name="Zwiers L.-H."/>
            <person name="Turgeon B."/>
            <person name="Goodwin S."/>
            <person name="Spatafora J."/>
            <person name="Crous P."/>
            <person name="Grigoriev I."/>
        </authorList>
    </citation>
    <scope>NUCLEOTIDE SEQUENCE</scope>
    <source>
        <strain evidence="5">Tuck. ex Michener</strain>
    </source>
</reference>
<proteinExistence type="inferred from homology"/>
<dbReference type="Pfam" id="PF13424">
    <property type="entry name" value="TPR_12"/>
    <property type="match status" value="1"/>
</dbReference>
<dbReference type="InterPro" id="IPR025697">
    <property type="entry name" value="CLU_dom"/>
</dbReference>